<accession>A0ACC2V9K2</accession>
<proteinExistence type="predicted"/>
<gene>
    <name evidence="1" type="ORF">QFC21_005418</name>
</gene>
<evidence type="ECO:0000313" key="2">
    <source>
        <dbReference type="Proteomes" id="UP001227268"/>
    </source>
</evidence>
<name>A0ACC2V9K2_9TREE</name>
<dbReference type="EMBL" id="JASBWT010000020">
    <property type="protein sequence ID" value="KAJ9096053.1"/>
    <property type="molecule type" value="Genomic_DNA"/>
</dbReference>
<evidence type="ECO:0000313" key="1">
    <source>
        <dbReference type="EMBL" id="KAJ9096053.1"/>
    </source>
</evidence>
<keyword evidence="2" id="KW-1185">Reference proteome</keyword>
<comment type="caution">
    <text evidence="1">The sequence shown here is derived from an EMBL/GenBank/DDBJ whole genome shotgun (WGS) entry which is preliminary data.</text>
</comment>
<organism evidence="1 2">
    <name type="scientific">Naganishia friedmannii</name>
    <dbReference type="NCBI Taxonomy" id="89922"/>
    <lineage>
        <taxon>Eukaryota</taxon>
        <taxon>Fungi</taxon>
        <taxon>Dikarya</taxon>
        <taxon>Basidiomycota</taxon>
        <taxon>Agaricomycotina</taxon>
        <taxon>Tremellomycetes</taxon>
        <taxon>Filobasidiales</taxon>
        <taxon>Filobasidiaceae</taxon>
        <taxon>Naganishia</taxon>
    </lineage>
</organism>
<protein>
    <submittedName>
        <fullName evidence="1">Uncharacterized protein</fullName>
    </submittedName>
</protein>
<dbReference type="Proteomes" id="UP001227268">
    <property type="component" value="Unassembled WGS sequence"/>
</dbReference>
<reference evidence="1" key="1">
    <citation type="submission" date="2023-04" db="EMBL/GenBank/DDBJ databases">
        <title>Draft Genome sequencing of Naganishia species isolated from polar environments using Oxford Nanopore Technology.</title>
        <authorList>
            <person name="Leo P."/>
            <person name="Venkateswaran K."/>
        </authorList>
    </citation>
    <scope>NUCLEOTIDE SEQUENCE</scope>
    <source>
        <strain evidence="1">MNA-CCFEE 5423</strain>
    </source>
</reference>
<sequence length="945" mass="102397">MSMHTTPKVDEGQAADSAATARAEEQGDVAITLENQAAKEWIADADDADAGKALQTTTTTNIVEPLVLGPLPPAPALSIPSILRLHPGFSSRKIGQAISHTNSGELSGWRVSCSRAPDSLSRKGSLPGSVKGTSGILRMPMSAIGIGFGENERLKHARFQISPQVIRDIRPRRYLPPARRDPGVDDEGDVKERRNSLNDSTHRRMLANSFGAKQTRTPKSGTTVPVEFPETTFIGPGRLPTFEEQKLIRLARGTAIATVKTVIAPGVEGKREKHSVGSSRSLLSIEREDRRDETTKDVLEQKDSAMPVPPITRSLTGGKPVARTDIILCKFYHTPGLRCTASPCRFIHEINRSAPTSTIADSTNATLSSEASSKLGTRREKGEDLVEEPVEIVEVFRMSGGGKGAGSIYAKAKFKTNGGGSFSEPPAETDDKDYSKGLATKDQSDTITSEIAVLKDEGNDEVTAKIDRAMPITTRSFAPTLERQEFVSRANKDDIGATESIEGDIQRAFSCLQSPLSTAETSTKDNANESETIAPLSPRQSTGTIVATRPNPSIMLEDRPLTWSREGTPLPNGSKAIKFKSSNIVVPDYRWTKDEGMVASPSAVTLEFPQALQDMNKLASSSSTLPIWSSGKVSGNSLNWADPISPRTIVTPVQYANAPPVNTWRKVQPLQKDYLSAVGNTAHQSATGTDSAQDESPLLPITAHPFSTDSSPPETPATQQQEVVTPENHHVDLPAIHILHGSVAQAGGERENAEAWRSQEFLAKMNTLAAGHHDDMYATTSIYPWMVETFLLQLDPAPMNEMWLDDPLSSGYGPAMSKNQFARQLARQAKSGDLPPQVPQNKTNYRTQPCKHYAEGRCLAGDKCHFAHVKSVIPHEKDAKAGNLRKKEGPVQSADDVDDSHDVQGNQTSPGKASNQKSPTKKKTNKASRAEDIEIVMNVYSSPRK</sequence>